<comment type="subunit">
    <text evidence="11">Homodimer.</text>
</comment>
<keyword evidence="4 11" id="KW-0548">Nucleotidyltransferase</keyword>
<comment type="miscellaneous">
    <text evidence="11">A single active site specifically recognizes both ATP and CTP and is responsible for their addition.</text>
</comment>
<keyword evidence="5 11" id="KW-0479">Metal-binding</keyword>
<comment type="caution">
    <text evidence="15">The sequence shown here is derived from an EMBL/GenBank/DDBJ whole genome shotgun (WGS) entry which is preliminary data.</text>
</comment>
<dbReference type="InterPro" id="IPR032810">
    <property type="entry name" value="CCA-adding_enz_C"/>
</dbReference>
<dbReference type="EC" id="2.7.7.72" evidence="11"/>
<dbReference type="GO" id="GO:0000287">
    <property type="term" value="F:magnesium ion binding"/>
    <property type="evidence" value="ECO:0007669"/>
    <property type="project" value="UniProtKB-UniRule"/>
</dbReference>
<dbReference type="InterPro" id="IPR050264">
    <property type="entry name" value="Bact_CCA-adding_enz_type3_sf"/>
</dbReference>
<comment type="catalytic activity">
    <reaction evidence="11">
        <text>a tRNA precursor + 2 CTP + ATP = a tRNA with a 3' CCA end + 3 diphosphate</text>
        <dbReference type="Rhea" id="RHEA:14433"/>
        <dbReference type="Rhea" id="RHEA-COMP:10465"/>
        <dbReference type="Rhea" id="RHEA-COMP:10468"/>
        <dbReference type="ChEBI" id="CHEBI:30616"/>
        <dbReference type="ChEBI" id="CHEBI:33019"/>
        <dbReference type="ChEBI" id="CHEBI:37563"/>
        <dbReference type="ChEBI" id="CHEBI:74896"/>
        <dbReference type="ChEBI" id="CHEBI:83071"/>
        <dbReference type="EC" id="2.7.7.72"/>
    </reaction>
</comment>
<feature type="binding site" evidence="11">
    <location>
        <position position="168"/>
    </location>
    <ligand>
        <name>ATP</name>
        <dbReference type="ChEBI" id="CHEBI:30616"/>
    </ligand>
</feature>
<keyword evidence="16" id="KW-1185">Reference proteome</keyword>
<dbReference type="Gene3D" id="1.10.246.80">
    <property type="match status" value="1"/>
</dbReference>
<dbReference type="Pfam" id="PF01743">
    <property type="entry name" value="PolyA_pol"/>
    <property type="match status" value="1"/>
</dbReference>
<keyword evidence="7 11" id="KW-0692">RNA repair</keyword>
<keyword evidence="6 11" id="KW-0547">Nucleotide-binding</keyword>
<comment type="catalytic activity">
    <reaction evidence="11">
        <text>a tRNA with a 3' CCA end + 2 CTP + ATP = a tRNA with a 3' CCACCA end + 3 diphosphate</text>
        <dbReference type="Rhea" id="RHEA:76235"/>
        <dbReference type="Rhea" id="RHEA-COMP:10468"/>
        <dbReference type="Rhea" id="RHEA-COMP:18655"/>
        <dbReference type="ChEBI" id="CHEBI:30616"/>
        <dbReference type="ChEBI" id="CHEBI:33019"/>
        <dbReference type="ChEBI" id="CHEBI:37563"/>
        <dbReference type="ChEBI" id="CHEBI:83071"/>
        <dbReference type="ChEBI" id="CHEBI:195187"/>
    </reaction>
</comment>
<evidence type="ECO:0000313" key="16">
    <source>
        <dbReference type="Proteomes" id="UP000005926"/>
    </source>
</evidence>
<gene>
    <name evidence="15" type="primary">papS</name>
    <name evidence="11" type="synonym">cca</name>
    <name evidence="15" type="ORF">HMPREF0444_0526</name>
</gene>
<keyword evidence="2 11" id="KW-0808">Transferase</keyword>
<evidence type="ECO:0000313" key="15">
    <source>
        <dbReference type="EMBL" id="EEW37740.1"/>
    </source>
</evidence>
<dbReference type="Pfam" id="PF12627">
    <property type="entry name" value="PolyA_pol_RNAbd"/>
    <property type="match status" value="1"/>
</dbReference>
<dbReference type="InterPro" id="IPR043519">
    <property type="entry name" value="NT_sf"/>
</dbReference>
<organism evidence="15 16">
    <name type="scientific">Granulicatella adiacens ATCC 49175</name>
    <dbReference type="NCBI Taxonomy" id="638301"/>
    <lineage>
        <taxon>Bacteria</taxon>
        <taxon>Bacillati</taxon>
        <taxon>Bacillota</taxon>
        <taxon>Bacilli</taxon>
        <taxon>Lactobacillales</taxon>
        <taxon>Carnobacteriaceae</taxon>
        <taxon>Granulicatella</taxon>
    </lineage>
</organism>
<evidence type="ECO:0000256" key="3">
    <source>
        <dbReference type="ARBA" id="ARBA00022694"/>
    </source>
</evidence>
<comment type="function">
    <text evidence="11">Catalyzes the addition and repair of the essential 3'-terminal CCA sequence in tRNAs without using a nucleic acid template. Adds these three nucleotides in the order of C, C, and A to the tRNA nucleotide-73, using CTP and ATP as substrates and producing inorganic pyrophosphate. tRNA 3'-terminal CCA addition is required both for tRNA processing and repair. Also involved in tRNA surveillance by mediating tandem CCA addition to generate a CCACCA at the 3' terminus of unstable tRNAs. While stable tRNAs receive only 3'-terminal CCA, unstable tRNAs are marked with CCACCA and rapidly degraded.</text>
</comment>
<feature type="binding site" evidence="11">
    <location>
        <position position="41"/>
    </location>
    <ligand>
        <name>CTP</name>
        <dbReference type="ChEBI" id="CHEBI:37563"/>
    </ligand>
</feature>
<dbReference type="CDD" id="cd05398">
    <property type="entry name" value="NT_ClassII-CCAase"/>
    <property type="match status" value="1"/>
</dbReference>
<dbReference type="GeneID" id="78413141"/>
<dbReference type="HOGENOM" id="CLU_015961_3_0_9"/>
<evidence type="ECO:0000256" key="11">
    <source>
        <dbReference type="HAMAP-Rule" id="MF_01263"/>
    </source>
</evidence>
<dbReference type="Gene3D" id="3.30.460.10">
    <property type="entry name" value="Beta Polymerase, domain 2"/>
    <property type="match status" value="1"/>
</dbReference>
<feature type="binding site" evidence="11">
    <location>
        <position position="165"/>
    </location>
    <ligand>
        <name>ATP</name>
        <dbReference type="ChEBI" id="CHEBI:30616"/>
    </ligand>
</feature>
<dbReference type="STRING" id="638301.HMPREF0444_0526"/>
<dbReference type="GO" id="GO:0000049">
    <property type="term" value="F:tRNA binding"/>
    <property type="evidence" value="ECO:0007669"/>
    <property type="project" value="UniProtKB-UniRule"/>
</dbReference>
<dbReference type="Proteomes" id="UP000005926">
    <property type="component" value="Unassembled WGS sequence"/>
</dbReference>
<dbReference type="Gene3D" id="1.20.58.560">
    <property type="match status" value="1"/>
</dbReference>
<feature type="binding site" evidence="11">
    <location>
        <position position="174"/>
    </location>
    <ligand>
        <name>CTP</name>
        <dbReference type="ChEBI" id="CHEBI:37563"/>
    </ligand>
</feature>
<evidence type="ECO:0000259" key="12">
    <source>
        <dbReference type="Pfam" id="PF01743"/>
    </source>
</evidence>
<comment type="similarity">
    <text evidence="11">Belongs to the tRNA nucleotidyltransferase/poly(A) polymerase family. Bacterial CCA-adding enzyme type 3 subfamily.</text>
</comment>
<evidence type="ECO:0000256" key="1">
    <source>
        <dbReference type="ARBA" id="ARBA00001946"/>
    </source>
</evidence>
<evidence type="ECO:0000256" key="5">
    <source>
        <dbReference type="ARBA" id="ARBA00022723"/>
    </source>
</evidence>
<proteinExistence type="inferred from homology"/>
<evidence type="ECO:0000256" key="2">
    <source>
        <dbReference type="ARBA" id="ARBA00022679"/>
    </source>
</evidence>
<feature type="domain" description="tRNA nucleotidyltransferase/poly(A) polymerase RNA and SrmB- binding" evidence="13">
    <location>
        <begin position="180"/>
        <end position="234"/>
    </location>
</feature>
<dbReference type="GO" id="GO:0042245">
    <property type="term" value="P:RNA repair"/>
    <property type="evidence" value="ECO:0007669"/>
    <property type="project" value="UniProtKB-KW"/>
</dbReference>
<dbReference type="InterPro" id="IPR002646">
    <property type="entry name" value="PolA_pol_head_dom"/>
</dbReference>
<feature type="binding site" evidence="11">
    <location>
        <position position="53"/>
    </location>
    <ligand>
        <name>Mg(2+)</name>
        <dbReference type="ChEBI" id="CHEBI:18420"/>
    </ligand>
</feature>
<dbReference type="eggNOG" id="COG0617">
    <property type="taxonomic scope" value="Bacteria"/>
</dbReference>
<feature type="binding site" evidence="11">
    <location>
        <position position="168"/>
    </location>
    <ligand>
        <name>CTP</name>
        <dbReference type="ChEBI" id="CHEBI:37563"/>
    </ligand>
</feature>
<dbReference type="NCBIfam" id="NF009814">
    <property type="entry name" value="PRK13299.1"/>
    <property type="match status" value="1"/>
</dbReference>
<evidence type="ECO:0000256" key="4">
    <source>
        <dbReference type="ARBA" id="ARBA00022695"/>
    </source>
</evidence>
<keyword evidence="9 11" id="KW-0460">Magnesium</keyword>
<dbReference type="GO" id="GO:0004810">
    <property type="term" value="F:CCA tRNA nucleotidyltransferase activity"/>
    <property type="evidence" value="ECO:0007669"/>
    <property type="project" value="UniProtKB-UniRule"/>
</dbReference>
<evidence type="ECO:0000256" key="8">
    <source>
        <dbReference type="ARBA" id="ARBA00022840"/>
    </source>
</evidence>
<feature type="binding site" evidence="11">
    <location>
        <position position="171"/>
    </location>
    <ligand>
        <name>CTP</name>
        <dbReference type="ChEBI" id="CHEBI:37563"/>
    </ligand>
</feature>
<dbReference type="Pfam" id="PF13735">
    <property type="entry name" value="tRNA_NucTran2_2"/>
    <property type="match status" value="1"/>
</dbReference>
<evidence type="ECO:0000259" key="13">
    <source>
        <dbReference type="Pfam" id="PF12627"/>
    </source>
</evidence>
<name>C8NF31_9LACT</name>
<keyword evidence="3 11" id="KW-0819">tRNA processing</keyword>
<dbReference type="GO" id="GO:0001680">
    <property type="term" value="P:tRNA 3'-terminal CCA addition"/>
    <property type="evidence" value="ECO:0007669"/>
    <property type="project" value="UniProtKB-UniRule"/>
</dbReference>
<feature type="binding site" evidence="11">
    <location>
        <position position="122"/>
    </location>
    <ligand>
        <name>ATP</name>
        <dbReference type="ChEBI" id="CHEBI:30616"/>
    </ligand>
</feature>
<feature type="binding site" evidence="11">
    <location>
        <position position="38"/>
    </location>
    <ligand>
        <name>ATP</name>
        <dbReference type="ChEBI" id="CHEBI:30616"/>
    </ligand>
</feature>
<comment type="cofactor">
    <cofactor evidence="1 11">
        <name>Mg(2+)</name>
        <dbReference type="ChEBI" id="CHEBI:18420"/>
    </cofactor>
</comment>
<dbReference type="GO" id="GO:0160016">
    <property type="term" value="F:CCACCA tRNA nucleotidyltransferase activity"/>
    <property type="evidence" value="ECO:0007669"/>
    <property type="project" value="RHEA"/>
</dbReference>
<dbReference type="GO" id="GO:0005524">
    <property type="term" value="F:ATP binding"/>
    <property type="evidence" value="ECO:0007669"/>
    <property type="project" value="UniProtKB-UniRule"/>
</dbReference>
<evidence type="ECO:0000259" key="14">
    <source>
        <dbReference type="Pfam" id="PF13735"/>
    </source>
</evidence>
<keyword evidence="10 11" id="KW-0694">RNA-binding</keyword>
<dbReference type="Gene3D" id="1.10.3090.10">
    <property type="entry name" value="cca-adding enzyme, domain 2"/>
    <property type="match status" value="1"/>
</dbReference>
<dbReference type="PANTHER" id="PTHR46173:SF1">
    <property type="entry name" value="CCA TRNA NUCLEOTIDYLTRANSFERASE 1, MITOCHONDRIAL"/>
    <property type="match status" value="1"/>
</dbReference>
<reference evidence="15 16" key="1">
    <citation type="submission" date="2009-08" db="EMBL/GenBank/DDBJ databases">
        <authorList>
            <person name="Muzny D."/>
            <person name="Qin X."/>
            <person name="Deng J."/>
            <person name="Jiang H."/>
            <person name="Liu Y."/>
            <person name="Qu J."/>
            <person name="Song X.-Z."/>
            <person name="Zhang L."/>
            <person name="Thornton R."/>
            <person name="Coyle M."/>
            <person name="Francisco L."/>
            <person name="Jackson L."/>
            <person name="Javaid M."/>
            <person name="Korchina V."/>
            <person name="Kovar C."/>
            <person name="Mata R."/>
            <person name="Mathew T."/>
            <person name="Ngo R."/>
            <person name="Nguyen L."/>
            <person name="Nguyen N."/>
            <person name="Okwuonu G."/>
            <person name="Ongeri F."/>
            <person name="Pham C."/>
            <person name="Simmons D."/>
            <person name="Wilczek-Boney K."/>
            <person name="Hale W."/>
            <person name="Jakkamsetti A."/>
            <person name="Pham P."/>
            <person name="Ruth R."/>
            <person name="San Lucas F."/>
            <person name="Warren J."/>
            <person name="Zhang J."/>
            <person name="Zhao Z."/>
            <person name="Zhou C."/>
            <person name="Zhu D."/>
            <person name="Lee S."/>
            <person name="Bess C."/>
            <person name="Blankenburg K."/>
            <person name="Forbes L."/>
            <person name="Fu Q."/>
            <person name="Gubbala S."/>
            <person name="Hirani K."/>
            <person name="Jayaseelan J.C."/>
            <person name="Lara F."/>
            <person name="Munidasa M."/>
            <person name="Palculict T."/>
            <person name="Patil S."/>
            <person name="Pu L.-L."/>
            <person name="Saada N."/>
            <person name="Tang L."/>
            <person name="Weissenberger G."/>
            <person name="Zhu Y."/>
            <person name="Hemphill L."/>
            <person name="Shang Y."/>
            <person name="Youmans B."/>
            <person name="Ayvaz T."/>
            <person name="Ross M."/>
            <person name="Santibanez J."/>
            <person name="Aqrawi P."/>
            <person name="Gross S."/>
            <person name="Joshi V."/>
            <person name="Fowler G."/>
            <person name="Nazareth L."/>
            <person name="Reid J."/>
            <person name="Worley K."/>
            <person name="Petrosino J."/>
            <person name="Highlander S."/>
            <person name="Gibbs R."/>
        </authorList>
    </citation>
    <scope>NUCLEOTIDE SEQUENCE [LARGE SCALE GENOMIC DNA]</scope>
    <source>
        <strain evidence="15 16">ATCC 49175</strain>
    </source>
</reference>
<dbReference type="SUPFAM" id="SSF81301">
    <property type="entry name" value="Nucleotidyltransferase"/>
    <property type="match status" value="1"/>
</dbReference>
<keyword evidence="8 11" id="KW-0067">ATP-binding</keyword>
<feature type="binding site" evidence="11">
    <location>
        <position position="41"/>
    </location>
    <ligand>
        <name>ATP</name>
        <dbReference type="ChEBI" id="CHEBI:30616"/>
    </ligand>
</feature>
<feature type="binding site" evidence="11">
    <location>
        <position position="122"/>
    </location>
    <ligand>
        <name>CTP</name>
        <dbReference type="ChEBI" id="CHEBI:37563"/>
    </ligand>
</feature>
<dbReference type="SUPFAM" id="SSF81891">
    <property type="entry name" value="Poly A polymerase C-terminal region-like"/>
    <property type="match status" value="1"/>
</dbReference>
<feature type="binding site" evidence="11">
    <location>
        <position position="165"/>
    </location>
    <ligand>
        <name>CTP</name>
        <dbReference type="ChEBI" id="CHEBI:37563"/>
    </ligand>
</feature>
<dbReference type="PANTHER" id="PTHR46173">
    <property type="entry name" value="CCA TRNA NUCLEOTIDYLTRANSFERASE 1, MITOCHONDRIAL"/>
    <property type="match status" value="1"/>
</dbReference>
<feature type="domain" description="Poly A polymerase head" evidence="12">
    <location>
        <begin position="35"/>
        <end position="153"/>
    </location>
</feature>
<dbReference type="AlphaFoldDB" id="C8NF31"/>
<dbReference type="HAMAP" id="MF_01263">
    <property type="entry name" value="CCA_bact_type3"/>
    <property type="match status" value="1"/>
</dbReference>
<feature type="binding site" evidence="11">
    <location>
        <position position="174"/>
    </location>
    <ligand>
        <name>ATP</name>
        <dbReference type="ChEBI" id="CHEBI:30616"/>
    </ligand>
</feature>
<evidence type="ECO:0000256" key="10">
    <source>
        <dbReference type="ARBA" id="ARBA00022884"/>
    </source>
</evidence>
<dbReference type="InterPro" id="IPR032828">
    <property type="entry name" value="PolyA_RNA-bd"/>
</dbReference>
<evidence type="ECO:0000256" key="7">
    <source>
        <dbReference type="ARBA" id="ARBA00022800"/>
    </source>
</evidence>
<feature type="binding site" evidence="11">
    <location>
        <position position="171"/>
    </location>
    <ligand>
        <name>ATP</name>
        <dbReference type="ChEBI" id="CHEBI:30616"/>
    </ligand>
</feature>
<accession>C8NF31</accession>
<feature type="binding site" evidence="11">
    <location>
        <position position="38"/>
    </location>
    <ligand>
        <name>CTP</name>
        <dbReference type="ChEBI" id="CHEBI:37563"/>
    </ligand>
</feature>
<evidence type="ECO:0000256" key="9">
    <source>
        <dbReference type="ARBA" id="ARBA00022842"/>
    </source>
</evidence>
<dbReference type="InterPro" id="IPR023068">
    <property type="entry name" value="CCA-adding_enz_firmicutes"/>
</dbReference>
<sequence>MNKFNRKIDILSVPLFVAALPVLQTLKKAGHEAVFVGGSVRDLVLGKEISDVDIATSATPEEVKSLFSHTVDVGIEHGTVLVIYHQDSYEVTTFRTEGTYQDFRHPDSVTFVRSLEEDLMRRDFTINALAINDQEEIVDYFDGLKDLENSIIRCVGNPMERFNEDALRMMRAIRFAGQLGFTIESKTFNAIRVLKSNLERVAVERMKVEFEKMIVSLHRSNAFLAFIESDLYQSCPDFTNSRETLKKIGEFPVSSMSILQAWVLFAYYNQLSVSELKKVLKNWKSSNEQISETLIGYQTFLKRLDKEWDSFMAYECTERIAIEIEGLLPGLGRTENHNILTQVYKTLPIHSMQDIQIDGFGVKEALKLEKMGPKIGKVLQAVEKAILSNKLKNENHEIVDWIRNHFLEN</sequence>
<feature type="domain" description="CCA-adding enzyme C-terminal" evidence="14">
    <location>
        <begin position="260"/>
        <end position="402"/>
    </location>
</feature>
<evidence type="ECO:0000256" key="6">
    <source>
        <dbReference type="ARBA" id="ARBA00022741"/>
    </source>
</evidence>
<feature type="binding site" evidence="11">
    <location>
        <position position="51"/>
    </location>
    <ligand>
        <name>Mg(2+)</name>
        <dbReference type="ChEBI" id="CHEBI:18420"/>
    </ligand>
</feature>
<dbReference type="RefSeq" id="WP_005605698.1">
    <property type="nucleotide sequence ID" value="NZ_CP102283.1"/>
</dbReference>
<dbReference type="EMBL" id="ACKZ01000012">
    <property type="protein sequence ID" value="EEW37740.1"/>
    <property type="molecule type" value="Genomic_DNA"/>
</dbReference>
<protein>
    <recommendedName>
        <fullName evidence="11">CCA-adding enzyme</fullName>
        <ecNumber evidence="11">2.7.7.72</ecNumber>
    </recommendedName>
    <alternativeName>
        <fullName evidence="11">CCA tRNA nucleotidyltransferase</fullName>
    </alternativeName>
    <alternativeName>
        <fullName evidence="11">tRNA CCA-pyrophosphorylase</fullName>
    </alternativeName>
    <alternativeName>
        <fullName evidence="11">tRNA adenylyl-/cytidylyl- transferase</fullName>
    </alternativeName>
    <alternativeName>
        <fullName evidence="11">tRNA nucleotidyltransferase</fullName>
    </alternativeName>
    <alternativeName>
        <fullName evidence="11">tRNA-NT</fullName>
    </alternativeName>
</protein>